<name>A0A0C9Z233_9AGAM</name>
<dbReference type="HOGENOM" id="CLU_696600_0_0_1"/>
<dbReference type="AlphaFoldDB" id="A0A0C9Z233"/>
<organism evidence="2 3">
    <name type="scientific">Pisolithus microcarpus 441</name>
    <dbReference type="NCBI Taxonomy" id="765257"/>
    <lineage>
        <taxon>Eukaryota</taxon>
        <taxon>Fungi</taxon>
        <taxon>Dikarya</taxon>
        <taxon>Basidiomycota</taxon>
        <taxon>Agaricomycotina</taxon>
        <taxon>Agaricomycetes</taxon>
        <taxon>Agaricomycetidae</taxon>
        <taxon>Boletales</taxon>
        <taxon>Sclerodermatineae</taxon>
        <taxon>Pisolithaceae</taxon>
        <taxon>Pisolithus</taxon>
    </lineage>
</organism>
<evidence type="ECO:0000313" key="2">
    <source>
        <dbReference type="EMBL" id="KIK14068.1"/>
    </source>
</evidence>
<dbReference type="InterPro" id="IPR011990">
    <property type="entry name" value="TPR-like_helical_dom_sf"/>
</dbReference>
<dbReference type="EMBL" id="KN833957">
    <property type="protein sequence ID" value="KIK14068.1"/>
    <property type="molecule type" value="Genomic_DNA"/>
</dbReference>
<reference evidence="3" key="2">
    <citation type="submission" date="2015-01" db="EMBL/GenBank/DDBJ databases">
        <title>Evolutionary Origins and Diversification of the Mycorrhizal Mutualists.</title>
        <authorList>
            <consortium name="DOE Joint Genome Institute"/>
            <consortium name="Mycorrhizal Genomics Consortium"/>
            <person name="Kohler A."/>
            <person name="Kuo A."/>
            <person name="Nagy L.G."/>
            <person name="Floudas D."/>
            <person name="Copeland A."/>
            <person name="Barry K.W."/>
            <person name="Cichocki N."/>
            <person name="Veneault-Fourrey C."/>
            <person name="LaButti K."/>
            <person name="Lindquist E.A."/>
            <person name="Lipzen A."/>
            <person name="Lundell T."/>
            <person name="Morin E."/>
            <person name="Murat C."/>
            <person name="Riley R."/>
            <person name="Ohm R."/>
            <person name="Sun H."/>
            <person name="Tunlid A."/>
            <person name="Henrissat B."/>
            <person name="Grigoriev I.V."/>
            <person name="Hibbett D.S."/>
            <person name="Martin F."/>
        </authorList>
    </citation>
    <scope>NUCLEOTIDE SEQUENCE [LARGE SCALE GENOMIC DNA]</scope>
    <source>
        <strain evidence="3">441</strain>
    </source>
</reference>
<protein>
    <recommendedName>
        <fullName evidence="1">Heterokaryon incompatibility domain-containing protein</fullName>
    </recommendedName>
</protein>
<dbReference type="Gene3D" id="1.25.40.10">
    <property type="entry name" value="Tetratricopeptide repeat domain"/>
    <property type="match status" value="1"/>
</dbReference>
<dbReference type="InterPro" id="IPR010730">
    <property type="entry name" value="HET"/>
</dbReference>
<accession>A0A0C9Z233</accession>
<feature type="domain" description="Heterokaryon incompatibility" evidence="1">
    <location>
        <begin position="333"/>
        <end position="393"/>
    </location>
</feature>
<proteinExistence type="predicted"/>
<dbReference type="OrthoDB" id="2688207at2759"/>
<dbReference type="SUPFAM" id="SSF48452">
    <property type="entry name" value="TPR-like"/>
    <property type="match status" value="1"/>
</dbReference>
<gene>
    <name evidence="2" type="ORF">PISMIDRAFT_17551</name>
</gene>
<evidence type="ECO:0000313" key="3">
    <source>
        <dbReference type="Proteomes" id="UP000054018"/>
    </source>
</evidence>
<evidence type="ECO:0000259" key="1">
    <source>
        <dbReference type="Pfam" id="PF06985"/>
    </source>
</evidence>
<sequence length="396" mass="44400">MEDSKESLWVRPSPIGYIAMAVSLLGQGDQEGALCIFDLAFHDCELGDNRFLLLLKLIFMFESGNQEDAIIRIELLSARANNDSNNDATYLYTQVLAVMYMKKGNYGHAIPLLEHMKNIAPKIFGWSFDGLDIISQQHLCETLYAEGHTAEAAEILLYILKTSDEDAQESKANADQIADFIQKCIMMLGRVGDEASSSSKHDDAITQYSAALSFCPPSPADLLIKQSTAQAARGLWEDALQDVNESHNPKIKQLLKDYISPSETIATINSISRKILKHCLLVIIDVTTGQLCDSPERMDIFKADLSFKELVSSMTREVDKEQILEAVTSFFRYITFSHVWQGNEPLLQQVGAVKSVWNLPKTVLNEKLHNFCKETRGLGYRWAWLDSCCINKATTL</sequence>
<keyword evidence="3" id="KW-1185">Reference proteome</keyword>
<dbReference type="Pfam" id="PF06985">
    <property type="entry name" value="HET"/>
    <property type="match status" value="1"/>
</dbReference>
<reference evidence="2 3" key="1">
    <citation type="submission" date="2014-04" db="EMBL/GenBank/DDBJ databases">
        <authorList>
            <consortium name="DOE Joint Genome Institute"/>
            <person name="Kuo A."/>
            <person name="Kohler A."/>
            <person name="Costa M.D."/>
            <person name="Nagy L.G."/>
            <person name="Floudas D."/>
            <person name="Copeland A."/>
            <person name="Barry K.W."/>
            <person name="Cichocki N."/>
            <person name="Veneault-Fourrey C."/>
            <person name="LaButti K."/>
            <person name="Lindquist E.A."/>
            <person name="Lipzen A."/>
            <person name="Lundell T."/>
            <person name="Morin E."/>
            <person name="Murat C."/>
            <person name="Sun H."/>
            <person name="Tunlid A."/>
            <person name="Henrissat B."/>
            <person name="Grigoriev I.V."/>
            <person name="Hibbett D.S."/>
            <person name="Martin F."/>
            <person name="Nordberg H.P."/>
            <person name="Cantor M.N."/>
            <person name="Hua S.X."/>
        </authorList>
    </citation>
    <scope>NUCLEOTIDE SEQUENCE [LARGE SCALE GENOMIC DNA]</scope>
    <source>
        <strain evidence="2 3">441</strain>
    </source>
</reference>
<dbReference type="Proteomes" id="UP000054018">
    <property type="component" value="Unassembled WGS sequence"/>
</dbReference>